<gene>
    <name evidence="2" type="ORF">HJC23_004159</name>
</gene>
<keyword evidence="3" id="KW-1185">Reference proteome</keyword>
<proteinExistence type="predicted"/>
<dbReference type="Proteomes" id="UP001516023">
    <property type="component" value="Unassembled WGS sequence"/>
</dbReference>
<feature type="compositionally biased region" description="Basic residues" evidence="1">
    <location>
        <begin position="92"/>
        <end position="101"/>
    </location>
</feature>
<comment type="caution">
    <text evidence="2">The sequence shown here is derived from an EMBL/GenBank/DDBJ whole genome shotgun (WGS) entry which is preliminary data.</text>
</comment>
<sequence>MQFIYGVSAFLASHHFSRRHPCSIPTNSATYPSIVYESALFSQSNDGDDNFDLDFSSETFSERVAKIPLAKPLRNRIRNRRKKDAMRGSTFKPKKKPKLPPLTARRRRVNEVVDDDKNQFLSDSIDSFLAGDYAHPFSPDAAAPHPLLTAGETVDVSLRALRQLNDPYPFHGAAVFLRFCMPLTRGERWGGGDPWKDLLRSSLTPSMLARNLRASPLFSCLLDWTSLDVTEGVSNPNHTYFITGSQNDITYVNAGLFFEAGSPTIAHFVLKKMGTTWFIDSVFVGMADKVWFSKMDDEEFLDL</sequence>
<evidence type="ECO:0000256" key="1">
    <source>
        <dbReference type="SAM" id="MobiDB-lite"/>
    </source>
</evidence>
<dbReference type="AlphaFoldDB" id="A0ABD3NXR3"/>
<evidence type="ECO:0000313" key="3">
    <source>
        <dbReference type="Proteomes" id="UP001516023"/>
    </source>
</evidence>
<organism evidence="2 3">
    <name type="scientific">Cyclotella cryptica</name>
    <dbReference type="NCBI Taxonomy" id="29204"/>
    <lineage>
        <taxon>Eukaryota</taxon>
        <taxon>Sar</taxon>
        <taxon>Stramenopiles</taxon>
        <taxon>Ochrophyta</taxon>
        <taxon>Bacillariophyta</taxon>
        <taxon>Coscinodiscophyceae</taxon>
        <taxon>Thalassiosirophycidae</taxon>
        <taxon>Stephanodiscales</taxon>
        <taxon>Stephanodiscaceae</taxon>
        <taxon>Cyclotella</taxon>
    </lineage>
</organism>
<evidence type="ECO:0000313" key="2">
    <source>
        <dbReference type="EMBL" id="KAL3780567.1"/>
    </source>
</evidence>
<protein>
    <submittedName>
        <fullName evidence="2">Uncharacterized protein</fullName>
    </submittedName>
</protein>
<feature type="region of interest" description="Disordered" evidence="1">
    <location>
        <begin position="80"/>
        <end position="101"/>
    </location>
</feature>
<dbReference type="EMBL" id="JABMIG020000345">
    <property type="protein sequence ID" value="KAL3780567.1"/>
    <property type="molecule type" value="Genomic_DNA"/>
</dbReference>
<name>A0ABD3NXR3_9STRA</name>
<accession>A0ABD3NXR3</accession>
<reference evidence="2 3" key="1">
    <citation type="journal article" date="2020" name="G3 (Bethesda)">
        <title>Improved Reference Genome for Cyclotella cryptica CCMP332, a Model for Cell Wall Morphogenesis, Salinity Adaptation, and Lipid Production in Diatoms (Bacillariophyta).</title>
        <authorList>
            <person name="Roberts W.R."/>
            <person name="Downey K.M."/>
            <person name="Ruck E.C."/>
            <person name="Traller J.C."/>
            <person name="Alverson A.J."/>
        </authorList>
    </citation>
    <scope>NUCLEOTIDE SEQUENCE [LARGE SCALE GENOMIC DNA]</scope>
    <source>
        <strain evidence="2 3">CCMP332</strain>
    </source>
</reference>